<accession>A0A4R2R9Y6</accession>
<protein>
    <recommendedName>
        <fullName evidence="3">Polysaccharide deacetylase</fullName>
    </recommendedName>
</protein>
<dbReference type="Proteomes" id="UP000295050">
    <property type="component" value="Unassembled WGS sequence"/>
</dbReference>
<dbReference type="RefSeq" id="WP_132952738.1">
    <property type="nucleotide sequence ID" value="NZ_SLXU01000017.1"/>
</dbReference>
<proteinExistence type="predicted"/>
<dbReference type="SUPFAM" id="SSF88713">
    <property type="entry name" value="Glycoside hydrolase/deacetylase"/>
    <property type="match status" value="1"/>
</dbReference>
<evidence type="ECO:0000313" key="2">
    <source>
        <dbReference type="Proteomes" id="UP000295050"/>
    </source>
</evidence>
<comment type="caution">
    <text evidence="1">The sequence shown here is derived from an EMBL/GenBank/DDBJ whole genome shotgun (WGS) entry which is preliminary data.</text>
</comment>
<reference evidence="1 2" key="1">
    <citation type="submission" date="2019-03" db="EMBL/GenBank/DDBJ databases">
        <title>Genomic Encyclopedia of Type Strains, Phase IV (KMG-IV): sequencing the most valuable type-strain genomes for metagenomic binning, comparative biology and taxonomic classification.</title>
        <authorList>
            <person name="Goeker M."/>
        </authorList>
    </citation>
    <scope>NUCLEOTIDE SEQUENCE [LARGE SCALE GENOMIC DNA]</scope>
    <source>
        <strain evidence="1 2">DSM 24766</strain>
    </source>
</reference>
<dbReference type="GO" id="GO:0005975">
    <property type="term" value="P:carbohydrate metabolic process"/>
    <property type="evidence" value="ECO:0007669"/>
    <property type="project" value="InterPro"/>
</dbReference>
<dbReference type="EMBL" id="SLXU01000017">
    <property type="protein sequence ID" value="TCP58777.1"/>
    <property type="molecule type" value="Genomic_DNA"/>
</dbReference>
<gene>
    <name evidence="1" type="ORF">EV663_11743</name>
</gene>
<organism evidence="1 2">
    <name type="scientific">Rhodovulum bhavnagarense</name>
    <dbReference type="NCBI Taxonomy" id="992286"/>
    <lineage>
        <taxon>Bacteria</taxon>
        <taxon>Pseudomonadati</taxon>
        <taxon>Pseudomonadota</taxon>
        <taxon>Alphaproteobacteria</taxon>
        <taxon>Rhodobacterales</taxon>
        <taxon>Paracoccaceae</taxon>
        <taxon>Rhodovulum</taxon>
    </lineage>
</organism>
<name>A0A4R2R9Y6_9RHOB</name>
<sequence>MTFPTLKRYAAPYYRNLGGWRTRRKILVIESDDWGSIRMPSRQVYERCLKAGYPVDRTWYERYDSLLSEDDLELLFDVLSSFRDAEGRHPMITANVIVGNPDFEAIKETDFQTYQYELITETFQRYPKHHRCWSLWQEGQRTGVLMPQFHGREHLNVAMFMSALRDGNPDMKFAFDNRMPGCIPKGPKRGPNLYVETTRFRSRDEKAAVLAATLEGLDLFEQLFGFRSRTFIPTNYVWSSDFDKAVREAGIEGYQGLRVMKAQQVDGTTHSVQRRLGGRNSLGQTYLTRNAFFEPSLSQAPRMDVVDQCLRDIRAAFRMGKPAIISIHRINFCGFVDEKNRDENLKALRELLQSIIEKYSDVEFFSSDGLVDVVRADRRELTEDWRR</sequence>
<dbReference type="AlphaFoldDB" id="A0A4R2R9Y6"/>
<keyword evidence="2" id="KW-1185">Reference proteome</keyword>
<dbReference type="OrthoDB" id="5507260at2"/>
<evidence type="ECO:0008006" key="3">
    <source>
        <dbReference type="Google" id="ProtNLM"/>
    </source>
</evidence>
<evidence type="ECO:0000313" key="1">
    <source>
        <dbReference type="EMBL" id="TCP58777.1"/>
    </source>
</evidence>
<dbReference type="InterPro" id="IPR011330">
    <property type="entry name" value="Glyco_hydro/deAcase_b/a-brl"/>
</dbReference>